<dbReference type="InterPro" id="IPR006680">
    <property type="entry name" value="Amidohydro-rel"/>
</dbReference>
<dbReference type="Gene3D" id="2.30.40.10">
    <property type="entry name" value="Urease, subunit C, domain 1"/>
    <property type="match status" value="1"/>
</dbReference>
<keyword evidence="3" id="KW-1185">Reference proteome</keyword>
<name>A0ABZ0KTM4_9BACL</name>
<gene>
    <name evidence="2" type="ORF">PGH26_12990</name>
</gene>
<dbReference type="PANTHER" id="PTHR32027:SF0">
    <property type="entry name" value="CYTOSINE DEAMINASE"/>
    <property type="match status" value="1"/>
</dbReference>
<evidence type="ECO:0000313" key="3">
    <source>
        <dbReference type="Proteomes" id="UP001303532"/>
    </source>
</evidence>
<evidence type="ECO:0000259" key="1">
    <source>
        <dbReference type="Pfam" id="PF01979"/>
    </source>
</evidence>
<protein>
    <submittedName>
        <fullName evidence="2">Amidohydrolase family protein</fullName>
    </submittedName>
</protein>
<dbReference type="SUPFAM" id="SSF51338">
    <property type="entry name" value="Composite domain of metallo-dependent hydrolases"/>
    <property type="match status" value="1"/>
</dbReference>
<evidence type="ECO:0000313" key="2">
    <source>
        <dbReference type="EMBL" id="WOV83781.1"/>
    </source>
</evidence>
<dbReference type="RefSeq" id="WP_323691467.1">
    <property type="nucleotide sequence ID" value="NZ_CP116341.1"/>
</dbReference>
<dbReference type="InterPro" id="IPR011059">
    <property type="entry name" value="Metal-dep_hydrolase_composite"/>
</dbReference>
<dbReference type="SUPFAM" id="SSF51556">
    <property type="entry name" value="Metallo-dependent hydrolases"/>
    <property type="match status" value="1"/>
</dbReference>
<dbReference type="Proteomes" id="UP001303532">
    <property type="component" value="Chromosome"/>
</dbReference>
<dbReference type="Pfam" id="PF01979">
    <property type="entry name" value="Amidohydro_1"/>
    <property type="match status" value="1"/>
</dbReference>
<dbReference type="PANTHER" id="PTHR32027">
    <property type="entry name" value="CYTOSINE DEAMINASE"/>
    <property type="match status" value="1"/>
</dbReference>
<proteinExistence type="predicted"/>
<dbReference type="Gene3D" id="3.20.20.140">
    <property type="entry name" value="Metal-dependent hydrolases"/>
    <property type="match status" value="1"/>
</dbReference>
<reference evidence="2 3" key="1">
    <citation type="submission" date="2023-01" db="EMBL/GenBank/DDBJ databases">
        <title>Sporosarcina sp. nov., isolated from Korean tranditional fermented seafood 'Jeotgal'.</title>
        <authorList>
            <person name="Yang A.-I."/>
        </authorList>
    </citation>
    <scope>NUCLEOTIDE SEQUENCE [LARGE SCALE GENOMIC DNA]</scope>
    <source>
        <strain evidence="2 3">B2O-1</strain>
    </source>
</reference>
<sequence>MKTLLIRNARIRDDQELQDIWIEDGIIQKIGMNFSEPADRFIDCEGRVVLPGLVEGHIHPDKAFLEERKPNVSGTLEEAIKNTGELKAEYTYDDVYARSEKVLKWAIAKGTTVMRAHPDVDHIEKLLGVEVLLELKEVYREQIDLQIVVFPQEGILKSEGTLERMEQGIQMGADVVGGCPYNEKTLEDSIRHLELVFDLAITHNLPLDLHVDFADHTEDPRYLLTERICDMTVERAMQGRVTLGHVTTLGSLEPEEASALFKKIAEAGITIMPLPATDVYLNGRKDGKNVRRGMAPVLQMLEHGVNVAFASNNIRNAFTPFGNANLLLIGYLLAETQFMGSADQQRTVLDMITYNAAKCLGIEKTYGIAEGKNADLVVFDSKKLSDVIQDQPIANFVIKAGRVIVEQSIQQSVE</sequence>
<dbReference type="InterPro" id="IPR032466">
    <property type="entry name" value="Metal_Hydrolase"/>
</dbReference>
<dbReference type="CDD" id="cd01293">
    <property type="entry name" value="Bact_CD"/>
    <property type="match status" value="1"/>
</dbReference>
<dbReference type="EMBL" id="CP116341">
    <property type="protein sequence ID" value="WOV83781.1"/>
    <property type="molecule type" value="Genomic_DNA"/>
</dbReference>
<accession>A0ABZ0KTM4</accession>
<organism evidence="2 3">
    <name type="scientific">Sporosarcina jeotgali</name>
    <dbReference type="NCBI Taxonomy" id="3020056"/>
    <lineage>
        <taxon>Bacteria</taxon>
        <taxon>Bacillati</taxon>
        <taxon>Bacillota</taxon>
        <taxon>Bacilli</taxon>
        <taxon>Bacillales</taxon>
        <taxon>Caryophanaceae</taxon>
        <taxon>Sporosarcina</taxon>
    </lineage>
</organism>
<feature type="domain" description="Amidohydrolase-related" evidence="1">
    <location>
        <begin position="48"/>
        <end position="401"/>
    </location>
</feature>
<dbReference type="InterPro" id="IPR052349">
    <property type="entry name" value="Metallo-hydrolase_Enzymes"/>
</dbReference>